<dbReference type="Proteomes" id="UP001281410">
    <property type="component" value="Unassembled WGS sequence"/>
</dbReference>
<evidence type="ECO:0000313" key="1">
    <source>
        <dbReference type="EMBL" id="KAK3221466.1"/>
    </source>
</evidence>
<reference evidence="1" key="1">
    <citation type="journal article" date="2023" name="Plant J.">
        <title>Genome sequences and population genomics provide insights into the demographic history, inbreeding, and mutation load of two 'living fossil' tree species of Dipteronia.</title>
        <authorList>
            <person name="Feng Y."/>
            <person name="Comes H.P."/>
            <person name="Chen J."/>
            <person name="Zhu S."/>
            <person name="Lu R."/>
            <person name="Zhang X."/>
            <person name="Li P."/>
            <person name="Qiu J."/>
            <person name="Olsen K.M."/>
            <person name="Qiu Y."/>
        </authorList>
    </citation>
    <scope>NUCLEOTIDE SEQUENCE</scope>
    <source>
        <strain evidence="1">NBL</strain>
    </source>
</reference>
<protein>
    <submittedName>
        <fullName evidence="1">Uncharacterized protein</fullName>
    </submittedName>
</protein>
<keyword evidence="2" id="KW-1185">Reference proteome</keyword>
<comment type="caution">
    <text evidence="1">The sequence shown here is derived from an EMBL/GenBank/DDBJ whole genome shotgun (WGS) entry which is preliminary data.</text>
</comment>
<dbReference type="EMBL" id="JANJYJ010000003">
    <property type="protein sequence ID" value="KAK3221466.1"/>
    <property type="molecule type" value="Genomic_DNA"/>
</dbReference>
<evidence type="ECO:0000313" key="2">
    <source>
        <dbReference type="Proteomes" id="UP001281410"/>
    </source>
</evidence>
<gene>
    <name evidence="1" type="ORF">Dsin_008491</name>
</gene>
<sequence length="199" mass="22856">MDTEFRKEVYEILVRHESKFDQIQHTLYTIRNELRSLRVFHKQSLFQKNINPPPPMLTTIHITPTNPPPRAFTTPTSLPPKRVQFHPIPPPTQFLTTTHITPHNTIKDPKIVKKKSVQLQVLQVTVCDLDWFQHWNLPTSSSATVSVVTIHLNTWTAVTLPTPKLPFPKLGGDFLTRWINNNKIELPADLFGIYPCGQG</sequence>
<dbReference type="AlphaFoldDB" id="A0AAE0EAU8"/>
<proteinExistence type="predicted"/>
<name>A0AAE0EAU8_9ROSI</name>
<organism evidence="1 2">
    <name type="scientific">Dipteronia sinensis</name>
    <dbReference type="NCBI Taxonomy" id="43782"/>
    <lineage>
        <taxon>Eukaryota</taxon>
        <taxon>Viridiplantae</taxon>
        <taxon>Streptophyta</taxon>
        <taxon>Embryophyta</taxon>
        <taxon>Tracheophyta</taxon>
        <taxon>Spermatophyta</taxon>
        <taxon>Magnoliopsida</taxon>
        <taxon>eudicotyledons</taxon>
        <taxon>Gunneridae</taxon>
        <taxon>Pentapetalae</taxon>
        <taxon>rosids</taxon>
        <taxon>malvids</taxon>
        <taxon>Sapindales</taxon>
        <taxon>Sapindaceae</taxon>
        <taxon>Hippocastanoideae</taxon>
        <taxon>Acereae</taxon>
        <taxon>Dipteronia</taxon>
    </lineage>
</organism>
<accession>A0AAE0EAU8</accession>